<evidence type="ECO:0000313" key="4">
    <source>
        <dbReference type="EMBL" id="KAG2495700.1"/>
    </source>
</evidence>
<feature type="region of interest" description="Disordered" evidence="2">
    <location>
        <begin position="374"/>
        <end position="403"/>
    </location>
</feature>
<evidence type="ECO:0000313" key="5">
    <source>
        <dbReference type="Proteomes" id="UP000612055"/>
    </source>
</evidence>
<dbReference type="AlphaFoldDB" id="A0A836C0G0"/>
<dbReference type="PANTHER" id="PTHR43108">
    <property type="entry name" value="N-ACETYLGLUCOSAMINE-6-SULFATASE FAMILY MEMBER"/>
    <property type="match status" value="1"/>
</dbReference>
<name>A0A836C0G0_9CHLO</name>
<feature type="compositionally biased region" description="Acidic residues" evidence="2">
    <location>
        <begin position="341"/>
        <end position="351"/>
    </location>
</feature>
<evidence type="ECO:0000256" key="1">
    <source>
        <dbReference type="ARBA" id="ARBA00008779"/>
    </source>
</evidence>
<dbReference type="InterPro" id="IPR000917">
    <property type="entry name" value="Sulfatase_N"/>
</dbReference>
<dbReference type="Pfam" id="PF00884">
    <property type="entry name" value="Sulfatase"/>
    <property type="match status" value="1"/>
</dbReference>
<gene>
    <name evidence="4" type="ORF">HYH03_006300</name>
</gene>
<dbReference type="OrthoDB" id="96314at2759"/>
<protein>
    <recommendedName>
        <fullName evidence="3">Sulfatase N-terminal domain-containing protein</fullName>
    </recommendedName>
</protein>
<reference evidence="4" key="1">
    <citation type="journal article" date="2020" name="bioRxiv">
        <title>Comparative genomics of Chlamydomonas.</title>
        <authorList>
            <person name="Craig R.J."/>
            <person name="Hasan A.R."/>
            <person name="Ness R.W."/>
            <person name="Keightley P.D."/>
        </authorList>
    </citation>
    <scope>NUCLEOTIDE SEQUENCE</scope>
    <source>
        <strain evidence="4">CCAP 11/70</strain>
    </source>
</reference>
<dbReference type="Gene3D" id="3.40.720.10">
    <property type="entry name" value="Alkaline Phosphatase, subunit A"/>
    <property type="match status" value="1"/>
</dbReference>
<dbReference type="InterPro" id="IPR017850">
    <property type="entry name" value="Alkaline_phosphatase_core_sf"/>
</dbReference>
<organism evidence="4 5">
    <name type="scientific">Edaphochlamys debaryana</name>
    <dbReference type="NCBI Taxonomy" id="47281"/>
    <lineage>
        <taxon>Eukaryota</taxon>
        <taxon>Viridiplantae</taxon>
        <taxon>Chlorophyta</taxon>
        <taxon>core chlorophytes</taxon>
        <taxon>Chlorophyceae</taxon>
        <taxon>CS clade</taxon>
        <taxon>Chlamydomonadales</taxon>
        <taxon>Chlamydomonadales incertae sedis</taxon>
        <taxon>Edaphochlamys</taxon>
    </lineage>
</organism>
<comment type="caution">
    <text evidence="4">The sequence shown here is derived from an EMBL/GenBank/DDBJ whole genome shotgun (WGS) entry which is preliminary data.</text>
</comment>
<feature type="region of interest" description="Disordered" evidence="2">
    <location>
        <begin position="576"/>
        <end position="647"/>
    </location>
</feature>
<accession>A0A836C0G0</accession>
<feature type="compositionally biased region" description="Pro residues" evidence="2">
    <location>
        <begin position="314"/>
        <end position="328"/>
    </location>
</feature>
<proteinExistence type="inferred from homology"/>
<dbReference type="GO" id="GO:0005539">
    <property type="term" value="F:glycosaminoglycan binding"/>
    <property type="evidence" value="ECO:0007669"/>
    <property type="project" value="TreeGrafter"/>
</dbReference>
<keyword evidence="5" id="KW-1185">Reference proteome</keyword>
<feature type="compositionally biased region" description="Pro residues" evidence="2">
    <location>
        <begin position="585"/>
        <end position="606"/>
    </location>
</feature>
<sequence>MQAAGYKTMLSGKTLNHFSQNLADEAGCLPGWDLLLPLVKAPTAADNAEYKRLAKQNPPQRLRWTYTDCKYIEKIVRPYPDDHLFERAYDFAEDAVAAGHPFFLYIAPLAPHDDPSTPNQYPLVDEKYKNALPGIQGPNYAVPCDRRLGMCPQEPMKGGYTDAHYRARAQAMLSIDAQIDELISKLECMGALDNTYIIYTSDNGFKLGQHNFAQEKWTFFEEDMALPLFIRGPGIPKGVYAATVQASMVDITATITSLAGADATPGYQLDGAPIPFNLIASLNPNPNSPFGTYTGPVWSGKTLPSSQTDTCAHPPRPPPRPPLRPAYPPRKKQKPSKRDEWEDDDEGDDDTFWMSNEKAGFEKRYATLDEVVPISGGGSGSGSPVESQPGRRSLLQAEGHPRSLAESSLPWSNVALMEQWMGAEPWTGNDYRAVRACLPPSAAVAQSERGSSRTGHVCYKYIAYCAIRAAPGKQLVNLMFNLSADPAEIDDLMLRTPRPATLQKLVDRLDAVLTVMSYCWGRTCTDPFSHIHGPDGGVHDLTAALDPKYDSLYGGFSKLGFKRCTKVYAGIGNELPDMRLVPQPQQSPPPRPPRPPAPPLSPPMPMAPKREGPSAPPRPSQPSRPVKRYRIAPKPPKAPRRPGRNGH</sequence>
<comment type="similarity">
    <text evidence="1">Belongs to the sulfatase family.</text>
</comment>
<dbReference type="GO" id="GO:0008449">
    <property type="term" value="F:N-acetylglucosamine-6-sulfatase activity"/>
    <property type="evidence" value="ECO:0007669"/>
    <property type="project" value="TreeGrafter"/>
</dbReference>
<dbReference type="EMBL" id="JAEHOE010000023">
    <property type="protein sequence ID" value="KAG2495700.1"/>
    <property type="molecule type" value="Genomic_DNA"/>
</dbReference>
<feature type="region of interest" description="Disordered" evidence="2">
    <location>
        <begin position="293"/>
        <end position="353"/>
    </location>
</feature>
<evidence type="ECO:0000256" key="2">
    <source>
        <dbReference type="SAM" id="MobiDB-lite"/>
    </source>
</evidence>
<evidence type="ECO:0000259" key="3">
    <source>
        <dbReference type="Pfam" id="PF00884"/>
    </source>
</evidence>
<dbReference type="SUPFAM" id="SSF53649">
    <property type="entry name" value="Alkaline phosphatase-like"/>
    <property type="match status" value="1"/>
</dbReference>
<feature type="domain" description="Sulfatase N-terminal" evidence="3">
    <location>
        <begin position="1"/>
        <end position="261"/>
    </location>
</feature>
<dbReference type="PANTHER" id="PTHR43108:SF8">
    <property type="entry name" value="SD21168P"/>
    <property type="match status" value="1"/>
</dbReference>
<feature type="compositionally biased region" description="Basic residues" evidence="2">
    <location>
        <begin position="625"/>
        <end position="647"/>
    </location>
</feature>
<dbReference type="Proteomes" id="UP000612055">
    <property type="component" value="Unassembled WGS sequence"/>
</dbReference>